<gene>
    <name evidence="10" type="ORF">QBC32DRAFT_409028</name>
</gene>
<evidence type="ECO:0000313" key="11">
    <source>
        <dbReference type="Proteomes" id="UP001303222"/>
    </source>
</evidence>
<sequence length="394" mass="44487">MVTIHSPGKMMFGLVIKKPALSPLDGDKLTTTEDEAVSGTTLDGSGRGKRNTRASASRKRALGGLSDNNIEDLQLQKKAKHIAAKKQQIRAPSTKSRTTLQLPTNVEIPERPSPKLRIPRLFDALSGDKVSPIKKPMKKPKIRRAKPPRNRSQEAGDMSSGYDLEDDEISERAVAADTTIPGSPDSPLSSLDSTFESSRVVLCPMCDEEVDKSFFEGFKAKNPRMTLHQEQQFCHSHKRDSANKEWLDKGYPDIDWTVMDKRIKKHYNTLRSIKSGQNKTLLKSDGNLTPGYYGMRGLRIMLEHLVNKFSSELWKRAVQDRLVSKRGYMVYVQSVLVPELAVRLIMEDMNQEGIEKVTEEEARTIMKDSIWVGELLNEEDADHVLYEDEEDEES</sequence>
<evidence type="ECO:0000313" key="10">
    <source>
        <dbReference type="EMBL" id="KAK3947790.1"/>
    </source>
</evidence>
<feature type="region of interest" description="Disordered" evidence="8">
    <location>
        <begin position="128"/>
        <end position="164"/>
    </location>
</feature>
<reference evidence="10" key="2">
    <citation type="submission" date="2023-06" db="EMBL/GenBank/DDBJ databases">
        <authorList>
            <consortium name="Lawrence Berkeley National Laboratory"/>
            <person name="Mondo S.J."/>
            <person name="Hensen N."/>
            <person name="Bonometti L."/>
            <person name="Westerberg I."/>
            <person name="Brannstrom I.O."/>
            <person name="Guillou S."/>
            <person name="Cros-Aarteil S."/>
            <person name="Calhoun S."/>
            <person name="Haridas S."/>
            <person name="Kuo A."/>
            <person name="Pangilinan J."/>
            <person name="Riley R."/>
            <person name="Labutti K."/>
            <person name="Andreopoulos B."/>
            <person name="Lipzen A."/>
            <person name="Chen C."/>
            <person name="Yanf M."/>
            <person name="Daum C."/>
            <person name="Ng V."/>
            <person name="Clum A."/>
            <person name="Steindorff A."/>
            <person name="Ohm R."/>
            <person name="Martin F."/>
            <person name="Silar P."/>
            <person name="Natvig D."/>
            <person name="Lalanne C."/>
            <person name="Gautier V."/>
            <person name="Ament-Velasquez S.L."/>
            <person name="Kruys A."/>
            <person name="Hutchinson M.I."/>
            <person name="Powell A.J."/>
            <person name="Barry K."/>
            <person name="Miller A.N."/>
            <person name="Grigoriev I.V."/>
            <person name="Debuchy R."/>
            <person name="Gladieux P."/>
            <person name="Thoren M.H."/>
            <person name="Johannesson H."/>
        </authorList>
    </citation>
    <scope>NUCLEOTIDE SEQUENCE</scope>
    <source>
        <strain evidence="10">CBS 626.80</strain>
    </source>
</reference>
<evidence type="ECO:0000256" key="6">
    <source>
        <dbReference type="ARBA" id="ARBA00022490"/>
    </source>
</evidence>
<keyword evidence="11" id="KW-1185">Reference proteome</keyword>
<feature type="domain" description="Restriction of telomere capping protein 4 C-terminal" evidence="9">
    <location>
        <begin position="258"/>
        <end position="379"/>
    </location>
</feature>
<evidence type="ECO:0000256" key="5">
    <source>
        <dbReference type="ARBA" id="ARBA00015162"/>
    </source>
</evidence>
<keyword evidence="7" id="KW-0539">Nucleus</keyword>
<comment type="subcellular location">
    <subcellularLocation>
        <location evidence="3">Cytoplasm</location>
    </subcellularLocation>
    <subcellularLocation>
        <location evidence="2">Nucleus</location>
    </subcellularLocation>
</comment>
<proteinExistence type="inferred from homology"/>
<comment type="function">
    <text evidence="1">May be involved in a process influencing telomere capping.</text>
</comment>
<accession>A0AAN6NLH2</accession>
<dbReference type="InterPro" id="IPR028094">
    <property type="entry name" value="RTC4_C"/>
</dbReference>
<evidence type="ECO:0000256" key="1">
    <source>
        <dbReference type="ARBA" id="ARBA00002738"/>
    </source>
</evidence>
<dbReference type="InterPro" id="IPR039024">
    <property type="entry name" value="RTC4"/>
</dbReference>
<feature type="region of interest" description="Disordered" evidence="8">
    <location>
        <begin position="27"/>
        <end position="60"/>
    </location>
</feature>
<evidence type="ECO:0000259" key="9">
    <source>
        <dbReference type="SMART" id="SM01312"/>
    </source>
</evidence>
<dbReference type="AlphaFoldDB" id="A0AAN6NLH2"/>
<organism evidence="10 11">
    <name type="scientific">Pseudoneurospora amorphoporcata</name>
    <dbReference type="NCBI Taxonomy" id="241081"/>
    <lineage>
        <taxon>Eukaryota</taxon>
        <taxon>Fungi</taxon>
        <taxon>Dikarya</taxon>
        <taxon>Ascomycota</taxon>
        <taxon>Pezizomycotina</taxon>
        <taxon>Sordariomycetes</taxon>
        <taxon>Sordariomycetidae</taxon>
        <taxon>Sordariales</taxon>
        <taxon>Sordariaceae</taxon>
        <taxon>Pseudoneurospora</taxon>
    </lineage>
</organism>
<evidence type="ECO:0000256" key="4">
    <source>
        <dbReference type="ARBA" id="ARBA00009461"/>
    </source>
</evidence>
<keyword evidence="6" id="KW-0963">Cytoplasm</keyword>
<reference evidence="10" key="1">
    <citation type="journal article" date="2023" name="Mol. Phylogenet. Evol.">
        <title>Genome-scale phylogeny and comparative genomics of the fungal order Sordariales.</title>
        <authorList>
            <person name="Hensen N."/>
            <person name="Bonometti L."/>
            <person name="Westerberg I."/>
            <person name="Brannstrom I.O."/>
            <person name="Guillou S."/>
            <person name="Cros-Aarteil S."/>
            <person name="Calhoun S."/>
            <person name="Haridas S."/>
            <person name="Kuo A."/>
            <person name="Mondo S."/>
            <person name="Pangilinan J."/>
            <person name="Riley R."/>
            <person name="LaButti K."/>
            <person name="Andreopoulos B."/>
            <person name="Lipzen A."/>
            <person name="Chen C."/>
            <person name="Yan M."/>
            <person name="Daum C."/>
            <person name="Ng V."/>
            <person name="Clum A."/>
            <person name="Steindorff A."/>
            <person name="Ohm R.A."/>
            <person name="Martin F."/>
            <person name="Silar P."/>
            <person name="Natvig D.O."/>
            <person name="Lalanne C."/>
            <person name="Gautier V."/>
            <person name="Ament-Velasquez S.L."/>
            <person name="Kruys A."/>
            <person name="Hutchinson M.I."/>
            <person name="Powell A.J."/>
            <person name="Barry K."/>
            <person name="Miller A.N."/>
            <person name="Grigoriev I.V."/>
            <person name="Debuchy R."/>
            <person name="Gladieux P."/>
            <person name="Hiltunen Thoren M."/>
            <person name="Johannesson H."/>
        </authorList>
    </citation>
    <scope>NUCLEOTIDE SEQUENCE</scope>
    <source>
        <strain evidence="10">CBS 626.80</strain>
    </source>
</reference>
<evidence type="ECO:0000256" key="3">
    <source>
        <dbReference type="ARBA" id="ARBA00004496"/>
    </source>
</evidence>
<name>A0AAN6NLH2_9PEZI</name>
<comment type="caution">
    <text evidence="10">The sequence shown here is derived from an EMBL/GenBank/DDBJ whole genome shotgun (WGS) entry which is preliminary data.</text>
</comment>
<dbReference type="PANTHER" id="PTHR41391">
    <property type="entry name" value="RESTRICTION OF TELOMERE CAPPING PROTEIN 4"/>
    <property type="match status" value="1"/>
</dbReference>
<dbReference type="GO" id="GO:0005634">
    <property type="term" value="C:nucleus"/>
    <property type="evidence" value="ECO:0007669"/>
    <property type="project" value="UniProtKB-SubCell"/>
</dbReference>
<dbReference type="EMBL" id="MU859313">
    <property type="protein sequence ID" value="KAK3947790.1"/>
    <property type="molecule type" value="Genomic_DNA"/>
</dbReference>
<feature type="compositionally biased region" description="Basic residues" evidence="8">
    <location>
        <begin position="47"/>
        <end position="60"/>
    </location>
</feature>
<dbReference type="SMART" id="SM01312">
    <property type="entry name" value="RTC4"/>
    <property type="match status" value="1"/>
</dbReference>
<comment type="similarity">
    <text evidence="4">Belongs to the RTC4 family.</text>
</comment>
<dbReference type="Proteomes" id="UP001303222">
    <property type="component" value="Unassembled WGS sequence"/>
</dbReference>
<protein>
    <recommendedName>
        <fullName evidence="5">Restriction of telomere capping protein 4</fullName>
    </recommendedName>
</protein>
<evidence type="ECO:0000256" key="7">
    <source>
        <dbReference type="ARBA" id="ARBA00023242"/>
    </source>
</evidence>
<evidence type="ECO:0000256" key="8">
    <source>
        <dbReference type="SAM" id="MobiDB-lite"/>
    </source>
</evidence>
<evidence type="ECO:0000256" key="2">
    <source>
        <dbReference type="ARBA" id="ARBA00004123"/>
    </source>
</evidence>
<dbReference type="PANTHER" id="PTHR41391:SF1">
    <property type="entry name" value="RESTRICTION OF TELOMERE CAPPING PROTEIN 4"/>
    <property type="match status" value="1"/>
</dbReference>
<feature type="compositionally biased region" description="Basic residues" evidence="8">
    <location>
        <begin position="135"/>
        <end position="149"/>
    </location>
</feature>
<dbReference type="Pfam" id="PF14474">
    <property type="entry name" value="RTC4"/>
    <property type="match status" value="1"/>
</dbReference>
<dbReference type="GO" id="GO:0005737">
    <property type="term" value="C:cytoplasm"/>
    <property type="evidence" value="ECO:0007669"/>
    <property type="project" value="UniProtKB-SubCell"/>
</dbReference>